<keyword evidence="1" id="KW-0472">Membrane</keyword>
<dbReference type="Proteomes" id="UP000530514">
    <property type="component" value="Unassembled WGS sequence"/>
</dbReference>
<evidence type="ECO:0000256" key="1">
    <source>
        <dbReference type="SAM" id="Phobius"/>
    </source>
</evidence>
<feature type="transmembrane region" description="Helical" evidence="1">
    <location>
        <begin position="6"/>
        <end position="22"/>
    </location>
</feature>
<feature type="transmembrane region" description="Helical" evidence="1">
    <location>
        <begin position="31"/>
        <end position="48"/>
    </location>
</feature>
<dbReference type="OrthoDB" id="1730036at2"/>
<keyword evidence="1" id="KW-1133">Transmembrane helix</keyword>
<protein>
    <recommendedName>
        <fullName evidence="4">Holin</fullName>
    </recommendedName>
</protein>
<dbReference type="EMBL" id="JACEIP010000008">
    <property type="protein sequence ID" value="MBA4542722.1"/>
    <property type="molecule type" value="Genomic_DNA"/>
</dbReference>
<keyword evidence="1" id="KW-0812">Transmembrane</keyword>
<comment type="caution">
    <text evidence="2">The sequence shown here is derived from an EMBL/GenBank/DDBJ whole genome shotgun (WGS) entry which is preliminary data.</text>
</comment>
<evidence type="ECO:0000313" key="3">
    <source>
        <dbReference type="Proteomes" id="UP000530514"/>
    </source>
</evidence>
<dbReference type="AlphaFoldDB" id="A0A7W1X9X2"/>
<evidence type="ECO:0008006" key="4">
    <source>
        <dbReference type="Google" id="ProtNLM"/>
    </source>
</evidence>
<gene>
    <name evidence="2" type="ORF">H1164_07380</name>
</gene>
<keyword evidence="3" id="KW-1185">Reference proteome</keyword>
<accession>A0A7W1X9X2</accession>
<organism evidence="2 3">
    <name type="scientific">Thermoactinomyces daqus</name>
    <dbReference type="NCBI Taxonomy" id="1329516"/>
    <lineage>
        <taxon>Bacteria</taxon>
        <taxon>Bacillati</taxon>
        <taxon>Bacillota</taxon>
        <taxon>Bacilli</taxon>
        <taxon>Bacillales</taxon>
        <taxon>Thermoactinomycetaceae</taxon>
        <taxon>Thermoactinomyces</taxon>
    </lineage>
</organism>
<sequence length="93" mass="9793">MFDVQIFGVSAVGAIVAVVTLLKEIGFPQKYSPVVSVILGILTGIFLVDPSNWQQGVVDGLALGLSAVGLFSGVKNVKEGLLSLKKQPQQPQQ</sequence>
<proteinExistence type="predicted"/>
<name>A0A7W1X9X2_9BACL</name>
<dbReference type="RefSeq" id="WP_052154390.1">
    <property type="nucleotide sequence ID" value="NZ_JACEIP010000008.1"/>
</dbReference>
<reference evidence="2 3" key="1">
    <citation type="submission" date="2020-07" db="EMBL/GenBank/DDBJ databases">
        <authorList>
            <person name="Feng H."/>
        </authorList>
    </citation>
    <scope>NUCLEOTIDE SEQUENCE [LARGE SCALE GENOMIC DNA]</scope>
    <source>
        <strain evidence="3">s-11</strain>
    </source>
</reference>
<evidence type="ECO:0000313" key="2">
    <source>
        <dbReference type="EMBL" id="MBA4542722.1"/>
    </source>
</evidence>